<dbReference type="KEGG" id="pmw:B2K_40445"/>
<feature type="region of interest" description="Disordered" evidence="1">
    <location>
        <begin position="1"/>
        <end position="33"/>
    </location>
</feature>
<dbReference type="Proteomes" id="UP000007392">
    <property type="component" value="Chromosome"/>
</dbReference>
<dbReference type="RefSeq" id="WP_016363047.1">
    <property type="nucleotide sequence ID" value="NC_017672.3"/>
</dbReference>
<dbReference type="AlphaFoldDB" id="R9UQ86"/>
<name>R9UQ86_9BACL</name>
<accession>R9UQ86</accession>
<dbReference type="HOGENOM" id="CLU_3219533_0_0_9"/>
<gene>
    <name evidence="2" type="ORF">B2K_40445</name>
</gene>
<proteinExistence type="predicted"/>
<dbReference type="EMBL" id="CP003422">
    <property type="protein sequence ID" value="AGN70835.1"/>
    <property type="molecule type" value="Genomic_DNA"/>
</dbReference>
<sequence length="44" mass="4659">MAEVNVPDNGPLPVSRAEPTDGGGQKMESRDTMYPVAAACLRAR</sequence>
<evidence type="ECO:0000256" key="1">
    <source>
        <dbReference type="SAM" id="MobiDB-lite"/>
    </source>
</evidence>
<protein>
    <submittedName>
        <fullName evidence="2">Uncharacterized protein</fullName>
    </submittedName>
</protein>
<evidence type="ECO:0000313" key="3">
    <source>
        <dbReference type="Proteomes" id="UP000007392"/>
    </source>
</evidence>
<organism evidence="2 3">
    <name type="scientific">Paenibacillus mucilaginosus K02</name>
    <dbReference type="NCBI Taxonomy" id="997761"/>
    <lineage>
        <taxon>Bacteria</taxon>
        <taxon>Bacillati</taxon>
        <taxon>Bacillota</taxon>
        <taxon>Bacilli</taxon>
        <taxon>Bacillales</taxon>
        <taxon>Paenibacillaceae</taxon>
        <taxon>Paenibacillus</taxon>
    </lineage>
</organism>
<evidence type="ECO:0000313" key="2">
    <source>
        <dbReference type="EMBL" id="AGN70835.1"/>
    </source>
</evidence>
<reference evidence="2 3" key="1">
    <citation type="submission" date="2013-06" db="EMBL/GenBank/DDBJ databases">
        <title>Complete genome sequence of Paenibacillus mucilaginosus K02.</title>
        <authorList>
            <person name="Xiao B."/>
            <person name="Sun L."/>
            <person name="Xiao L."/>
            <person name="Lian B."/>
        </authorList>
    </citation>
    <scope>NUCLEOTIDE SEQUENCE [LARGE SCALE GENOMIC DNA]</scope>
    <source>
        <strain evidence="2 3">K02</strain>
    </source>
</reference>